<dbReference type="GO" id="GO:0004222">
    <property type="term" value="F:metalloendopeptidase activity"/>
    <property type="evidence" value="ECO:0007669"/>
    <property type="project" value="InterPro"/>
</dbReference>
<dbReference type="InterPro" id="IPR024079">
    <property type="entry name" value="MetalloPept_cat_dom_sf"/>
</dbReference>
<dbReference type="SUPFAM" id="SSF55486">
    <property type="entry name" value="Metalloproteases ('zincins'), catalytic domain"/>
    <property type="match status" value="1"/>
</dbReference>
<evidence type="ECO:0000256" key="1">
    <source>
        <dbReference type="ARBA" id="ARBA00022670"/>
    </source>
</evidence>
<dbReference type="GO" id="GO:0008270">
    <property type="term" value="F:zinc ion binding"/>
    <property type="evidence" value="ECO:0007669"/>
    <property type="project" value="InterPro"/>
</dbReference>
<dbReference type="InterPro" id="IPR001818">
    <property type="entry name" value="Pept_M10_metallopeptidase"/>
</dbReference>
<sequence length="285" mass="31574">MKKPTLKSKASVFCDIDWKGRIGRREQEFPPTPWPYLPSFNWSLVGKLNEAPREELLKAIRSALSQWTGVIQIKCKETNKAEEDSTTNLRIKICSPGDRFPDKRPGVLGHAYVGGANCSIYNLKPAGRCGEIVINDTGSVVDKLDIHTFHNLILHEFGHVIGLHHWVGEERSVMAPKMSVALYTGALRLSDIDIQNIRAAYKNSGKVPPKSTPAAKDTGPPVVFAFRSPGRVVVLRNKKVVGSMAPSFFVKEYRGKKVIEEGSNKAFTVCGTDMPQNSKLVPFCK</sequence>
<reference evidence="6 7" key="1">
    <citation type="submission" date="2019-10" db="EMBL/GenBank/DDBJ databases">
        <authorList>
            <person name="Palmer J.M."/>
        </authorList>
    </citation>
    <scope>NUCLEOTIDE SEQUENCE [LARGE SCALE GENOMIC DNA]</scope>
    <source>
        <strain evidence="6 7">TWF694</strain>
    </source>
</reference>
<feature type="domain" description="Peptidase metallopeptidase" evidence="5">
    <location>
        <begin position="30"/>
        <end position="203"/>
    </location>
</feature>
<keyword evidence="2" id="KW-0479">Metal-binding</keyword>
<evidence type="ECO:0000256" key="4">
    <source>
        <dbReference type="ARBA" id="ARBA00022833"/>
    </source>
</evidence>
<proteinExistence type="predicted"/>
<dbReference type="SMART" id="SM00235">
    <property type="entry name" value="ZnMc"/>
    <property type="match status" value="1"/>
</dbReference>
<dbReference type="PANTHER" id="PTHR10201">
    <property type="entry name" value="MATRIX METALLOPROTEINASE"/>
    <property type="match status" value="1"/>
</dbReference>
<evidence type="ECO:0000256" key="3">
    <source>
        <dbReference type="ARBA" id="ARBA00022801"/>
    </source>
</evidence>
<dbReference type="Proteomes" id="UP001365542">
    <property type="component" value="Unassembled WGS sequence"/>
</dbReference>
<evidence type="ECO:0000313" key="7">
    <source>
        <dbReference type="Proteomes" id="UP001365542"/>
    </source>
</evidence>
<evidence type="ECO:0000313" key="6">
    <source>
        <dbReference type="EMBL" id="KAK6531732.1"/>
    </source>
</evidence>
<dbReference type="GO" id="GO:0031012">
    <property type="term" value="C:extracellular matrix"/>
    <property type="evidence" value="ECO:0007669"/>
    <property type="project" value="InterPro"/>
</dbReference>
<keyword evidence="4" id="KW-0862">Zinc</keyword>
<evidence type="ECO:0000256" key="2">
    <source>
        <dbReference type="ARBA" id="ARBA00022723"/>
    </source>
</evidence>
<comment type="caution">
    <text evidence="6">The sequence shown here is derived from an EMBL/GenBank/DDBJ whole genome shotgun (WGS) entry which is preliminary data.</text>
</comment>
<dbReference type="GO" id="GO:0006508">
    <property type="term" value="P:proteolysis"/>
    <property type="evidence" value="ECO:0007669"/>
    <property type="project" value="UniProtKB-KW"/>
</dbReference>
<organism evidence="6 7">
    <name type="scientific">Orbilia ellipsospora</name>
    <dbReference type="NCBI Taxonomy" id="2528407"/>
    <lineage>
        <taxon>Eukaryota</taxon>
        <taxon>Fungi</taxon>
        <taxon>Dikarya</taxon>
        <taxon>Ascomycota</taxon>
        <taxon>Pezizomycotina</taxon>
        <taxon>Orbiliomycetes</taxon>
        <taxon>Orbiliales</taxon>
        <taxon>Orbiliaceae</taxon>
        <taxon>Orbilia</taxon>
    </lineage>
</organism>
<evidence type="ECO:0000259" key="5">
    <source>
        <dbReference type="SMART" id="SM00235"/>
    </source>
</evidence>
<keyword evidence="1" id="KW-0645">Protease</keyword>
<dbReference type="Gene3D" id="3.40.390.10">
    <property type="entry name" value="Collagenase (Catalytic Domain)"/>
    <property type="match status" value="1"/>
</dbReference>
<accession>A0AAV9X2K9</accession>
<dbReference type="InterPro" id="IPR006026">
    <property type="entry name" value="Peptidase_Metallo"/>
</dbReference>
<dbReference type="Pfam" id="PF00413">
    <property type="entry name" value="Peptidase_M10"/>
    <property type="match status" value="1"/>
</dbReference>
<dbReference type="AlphaFoldDB" id="A0AAV9X2K9"/>
<name>A0AAV9X2K9_9PEZI</name>
<keyword evidence="7" id="KW-1185">Reference proteome</keyword>
<dbReference type="EMBL" id="JAVHJO010000012">
    <property type="protein sequence ID" value="KAK6531732.1"/>
    <property type="molecule type" value="Genomic_DNA"/>
</dbReference>
<keyword evidence="3" id="KW-0378">Hydrolase</keyword>
<gene>
    <name evidence="6" type="ORF">TWF694_002907</name>
</gene>
<protein>
    <recommendedName>
        <fullName evidence="5">Peptidase metallopeptidase domain-containing protein</fullName>
    </recommendedName>
</protein>